<proteinExistence type="predicted"/>
<dbReference type="PRINTS" id="PR00411">
    <property type="entry name" value="PNDRDTASEI"/>
</dbReference>
<dbReference type="GeneID" id="31772781"/>
<dbReference type="InterPro" id="IPR041575">
    <property type="entry name" value="Rubredoxin_C"/>
</dbReference>
<comment type="cofactor">
    <cofactor evidence="1">
        <name>FAD</name>
        <dbReference type="ChEBI" id="CHEBI:57692"/>
    </cofactor>
</comment>
<dbReference type="PANTHER" id="PTHR43429:SF3">
    <property type="entry name" value="NITRITE REDUCTASE [NAD(P)H]"/>
    <property type="match status" value="1"/>
</dbReference>
<evidence type="ECO:0000256" key="1">
    <source>
        <dbReference type="ARBA" id="ARBA00001974"/>
    </source>
</evidence>
<dbReference type="RefSeq" id="WP_015907898.1">
    <property type="nucleotide sequence ID" value="NZ_FUZJ01000001.1"/>
</dbReference>
<gene>
    <name evidence="6" type="ORF">SAMN05216240_1659</name>
</gene>
<keyword evidence="2" id="KW-0285">Flavoprotein</keyword>
<dbReference type="Gene3D" id="3.50.50.60">
    <property type="entry name" value="FAD/NAD(P)-binding domain"/>
    <property type="match status" value="2"/>
</dbReference>
<evidence type="ECO:0000259" key="4">
    <source>
        <dbReference type="Pfam" id="PF07992"/>
    </source>
</evidence>
<organism evidence="6 7">
    <name type="scientific">Caldicellulosiruptor bescii</name>
    <name type="common">Anaerocellum thermophilum</name>
    <dbReference type="NCBI Taxonomy" id="31899"/>
    <lineage>
        <taxon>Bacteria</taxon>
        <taxon>Bacillati</taxon>
        <taxon>Bacillota</taxon>
        <taxon>Bacillota incertae sedis</taxon>
        <taxon>Caldicellulosiruptorales</taxon>
        <taxon>Caldicellulosiruptoraceae</taxon>
        <taxon>Caldicellulosiruptor</taxon>
    </lineage>
</organism>
<evidence type="ECO:0000259" key="5">
    <source>
        <dbReference type="Pfam" id="PF18267"/>
    </source>
</evidence>
<dbReference type="EMBL" id="FXXC01000001">
    <property type="protein sequence ID" value="SMR93613.1"/>
    <property type="molecule type" value="Genomic_DNA"/>
</dbReference>
<name>A0ABY1S8Q3_CALBS</name>
<evidence type="ECO:0000313" key="6">
    <source>
        <dbReference type="EMBL" id="SMR93613.1"/>
    </source>
</evidence>
<comment type="caution">
    <text evidence="6">The sequence shown here is derived from an EMBL/GenBank/DDBJ whole genome shotgun (WGS) entry which is preliminary data.</text>
</comment>
<keyword evidence="3" id="KW-0274">FAD</keyword>
<evidence type="ECO:0000256" key="3">
    <source>
        <dbReference type="ARBA" id="ARBA00022827"/>
    </source>
</evidence>
<dbReference type="InterPro" id="IPR036188">
    <property type="entry name" value="FAD/NAD-bd_sf"/>
</dbReference>
<dbReference type="Pfam" id="PF07992">
    <property type="entry name" value="Pyr_redox_2"/>
    <property type="match status" value="1"/>
</dbReference>
<dbReference type="Proteomes" id="UP000196803">
    <property type="component" value="Unassembled WGS sequence"/>
</dbReference>
<dbReference type="InterPro" id="IPR050260">
    <property type="entry name" value="FAD-bd_OxRdtase"/>
</dbReference>
<dbReference type="Gene3D" id="3.30.390.30">
    <property type="match status" value="1"/>
</dbReference>
<dbReference type="SUPFAM" id="SSF51905">
    <property type="entry name" value="FAD/NAD(P)-binding domain"/>
    <property type="match status" value="1"/>
</dbReference>
<dbReference type="InterPro" id="IPR016156">
    <property type="entry name" value="FAD/NAD-linked_Rdtase_dimer_sf"/>
</dbReference>
<evidence type="ECO:0000313" key="7">
    <source>
        <dbReference type="Proteomes" id="UP000196803"/>
    </source>
</evidence>
<feature type="domain" description="NADH-rubredoxin oxidoreductase C-terminal" evidence="5">
    <location>
        <begin position="318"/>
        <end position="381"/>
    </location>
</feature>
<protein>
    <submittedName>
        <fullName evidence="6">Pyridine nucleotide-disulphide oxidoreductase</fullName>
    </submittedName>
</protein>
<feature type="domain" description="FAD/NAD(P)-binding" evidence="4">
    <location>
        <begin position="4"/>
        <end position="294"/>
    </location>
</feature>
<dbReference type="PRINTS" id="PR00368">
    <property type="entry name" value="FADPNR"/>
</dbReference>
<accession>A0ABY1S8Q3</accession>
<keyword evidence="7" id="KW-1185">Reference proteome</keyword>
<dbReference type="PANTHER" id="PTHR43429">
    <property type="entry name" value="PYRIDINE NUCLEOTIDE-DISULFIDE OXIDOREDUCTASE DOMAIN-CONTAINING"/>
    <property type="match status" value="1"/>
</dbReference>
<evidence type="ECO:0000256" key="2">
    <source>
        <dbReference type="ARBA" id="ARBA00022630"/>
    </source>
</evidence>
<dbReference type="Pfam" id="PF18267">
    <property type="entry name" value="Rubredoxin_C"/>
    <property type="match status" value="1"/>
</dbReference>
<sequence length="393" mass="44504">MEKYDIVVIGGGPAGVTIPEQIRKENKNMSVCILSEEKVLPYYRLRLGYYLQNPIDEKFFLKSSEWYQINNIKLMLNSKVEECNLKEKFVVSRGQSIEWNYLIIASGSKSYLPEHLQNKELQNFVFTFRNYEDLLALKKRLLQAGKVVIVGAGLLGLELASALEGKEITIIELSERILPKQLDEVASFLLGEHIVKKGIKIILNNKIENAEPFQSGLKITLSSGQTIECDILIFSAGVVPNTEFIKSPENILNSKKGIEVNYKMQTKISNVYACGDVAHIDGQNPGTWTFALESAKIVAKNILGFETFYQNMPLPYFLKAFGLEIVSAGDMQNLQDANILEFLDKSKMIYKKFVVKNDKLTAYLLLNDTKTHLQLSKFLNSHVDIKLLESFLK</sequence>
<dbReference type="InterPro" id="IPR023753">
    <property type="entry name" value="FAD/NAD-binding_dom"/>
</dbReference>
<reference evidence="6 7" key="1">
    <citation type="submission" date="2017-05" db="EMBL/GenBank/DDBJ databases">
        <authorList>
            <person name="Varghese N."/>
            <person name="Submissions S."/>
        </authorList>
    </citation>
    <scope>NUCLEOTIDE SEQUENCE [LARGE SCALE GENOMIC DNA]</scope>
    <source>
        <strain evidence="6 7">MACB1020</strain>
    </source>
</reference>